<evidence type="ECO:0000256" key="10">
    <source>
        <dbReference type="SAM" id="MobiDB-lite"/>
    </source>
</evidence>
<dbReference type="SUPFAM" id="SSF48371">
    <property type="entry name" value="ARM repeat"/>
    <property type="match status" value="1"/>
</dbReference>
<dbReference type="PANTHER" id="PTHR47249:SF1">
    <property type="entry name" value="VACUOLAR PROTEIN 8"/>
    <property type="match status" value="1"/>
</dbReference>
<evidence type="ECO:0000256" key="9">
    <source>
        <dbReference type="SAM" id="Coils"/>
    </source>
</evidence>
<comment type="similarity">
    <text evidence="2">Belongs to the beta-catenin family.</text>
</comment>
<dbReference type="VEuPathDB" id="FungiDB:H310_10396"/>
<comment type="subcellular location">
    <subcellularLocation>
        <location evidence="1">Vacuole membrane</location>
        <topology evidence="1">Lipid-anchor</topology>
    </subcellularLocation>
</comment>
<feature type="compositionally biased region" description="Polar residues" evidence="10">
    <location>
        <begin position="490"/>
        <end position="501"/>
    </location>
</feature>
<proteinExistence type="inferred from homology"/>
<dbReference type="EMBL" id="KI913977">
    <property type="protein sequence ID" value="ETV96203.1"/>
    <property type="molecule type" value="Genomic_DNA"/>
</dbReference>
<evidence type="ECO:0000256" key="8">
    <source>
        <dbReference type="PROSITE-ProRule" id="PRU00259"/>
    </source>
</evidence>
<dbReference type="InterPro" id="IPR016024">
    <property type="entry name" value="ARM-type_fold"/>
</dbReference>
<evidence type="ECO:0000256" key="1">
    <source>
        <dbReference type="ARBA" id="ARBA00004592"/>
    </source>
</evidence>
<feature type="region of interest" description="Disordered" evidence="10">
    <location>
        <begin position="351"/>
        <end position="370"/>
    </location>
</feature>
<feature type="coiled-coil region" evidence="9">
    <location>
        <begin position="282"/>
        <end position="309"/>
    </location>
</feature>
<keyword evidence="4" id="KW-0677">Repeat</keyword>
<gene>
    <name evidence="11" type="ORF">H310_10396</name>
</gene>
<protein>
    <recommendedName>
        <fullName evidence="7">Vacuolar protein 8</fullName>
    </recommendedName>
</protein>
<dbReference type="PANTHER" id="PTHR47249">
    <property type="entry name" value="VACUOLAR PROTEIN 8"/>
    <property type="match status" value="1"/>
</dbReference>
<dbReference type="GO" id="GO:0005774">
    <property type="term" value="C:vacuolar membrane"/>
    <property type="evidence" value="ECO:0007669"/>
    <property type="project" value="UniProtKB-SubCell"/>
</dbReference>
<evidence type="ECO:0000256" key="6">
    <source>
        <dbReference type="ARBA" id="ARBA00023288"/>
    </source>
</evidence>
<evidence type="ECO:0000256" key="5">
    <source>
        <dbReference type="ARBA" id="ARBA00023136"/>
    </source>
</evidence>
<keyword evidence="6" id="KW-0449">Lipoprotein</keyword>
<dbReference type="PROSITE" id="PS50176">
    <property type="entry name" value="ARM_REPEAT"/>
    <property type="match status" value="1"/>
</dbReference>
<dbReference type="eggNOG" id="ENOG502QSFW">
    <property type="taxonomic scope" value="Eukaryota"/>
</dbReference>
<evidence type="ECO:0000256" key="7">
    <source>
        <dbReference type="ARBA" id="ARBA00026209"/>
    </source>
</evidence>
<accession>A0A024TQ95</accession>
<dbReference type="CDD" id="cd00201">
    <property type="entry name" value="WW"/>
    <property type="match status" value="1"/>
</dbReference>
<keyword evidence="3" id="KW-0926">Vacuole</keyword>
<evidence type="ECO:0000256" key="4">
    <source>
        <dbReference type="ARBA" id="ARBA00022737"/>
    </source>
</evidence>
<dbReference type="Gene3D" id="1.25.10.10">
    <property type="entry name" value="Leucine-rich Repeat Variant"/>
    <property type="match status" value="2"/>
</dbReference>
<dbReference type="GO" id="GO:0071562">
    <property type="term" value="P:nucleus-vacuole junction assembly"/>
    <property type="evidence" value="ECO:0007669"/>
    <property type="project" value="InterPro"/>
</dbReference>
<evidence type="ECO:0000256" key="2">
    <source>
        <dbReference type="ARBA" id="ARBA00005462"/>
    </source>
</evidence>
<evidence type="ECO:0000256" key="3">
    <source>
        <dbReference type="ARBA" id="ARBA00022554"/>
    </source>
</evidence>
<evidence type="ECO:0000313" key="11">
    <source>
        <dbReference type="EMBL" id="ETV96203.1"/>
    </source>
</evidence>
<dbReference type="InterPro" id="IPR045156">
    <property type="entry name" value="Vac8"/>
</dbReference>
<sequence>MDDGDESNNASAIAVNYMALIQEASQGHEVEESPRDGDDPPLTLMETAVATIEEMCQSFQAECDTRLDRMQARVDVAREKLPQMKVWARQQHEAIASLDAQLRESAAKCKTLLQKWTKEKEDRRSEKEWIADVWPDFAVVPPTILRPFMKHAESFEDKEAIAKEASMQLRLLEQGRLVKERLAIASQWSIVNDYYYNSVTGESCWEPPPAMQYVAPTGWDIAEGRWKPGVQLTLEDVPTTTQVHGAAITDGQSIRSARESMGEPSDSEADAPLDPIELRGQVQKEQAVLANLEKDVAASNLRLQTLSHQLQTSIRRHIDSEHAMVQAEYDAQVEAERKRLVKEARDRQAAAMEAQAKATDKKTSSPPKNKLQAAELVVGITDDMIHVQVDPLRPRLCTPASAVPAVQMHVKADEMYLHMEVVRRRVDSLVKLEDSAWESHDAFREMIEKDMHAARKELEAAIQDIDTCKMALESSQARLETIKEAPPMPQLQQSTASPSNEGNDRLTAFEIYDQQMKAWEEAEVNRRVECEDLAAVIADMQTRLAAATLDRMKDEIAFLESLETCEVDRGAGLWAKKREYEVWRTKMMLDRVEREERLVALTHDLGEYTAELEQAGRLPLQAMNVLEKQRLEAQAEEEMAYYAAKIDMTTTAIQSNEAAKVKLMEMELHALEFHTRRLDEEMQLHQETKGVWMRQKVTGDMGQRDVLRAWLLLNYTREKRWRQLVSYDQVDNTPWVAQEDWLVTQQRLRHEATITTLEDKHAVRVFDLEQEIAKLQVALELAIQSKRQSDLDRAHVMELVEAADELTEITKAEAIQSLKKQMDVLVAQMQAQQLEHDLRIERLLAEHAVIREDLEKRLEGTSADAVMRMQWLKAVKCELSDHKVLNKHLLCGIAALEKRRATEINDMQARIMAQLSRIHRLEMWNMSLKQSIEANNDVLLQHQLKLEEKVAEHRAEQRILRREVWRQRISAQLLLTSADDLVLFFIQGIAGLCGHANDALRKAGAIPILVELCKLPSLAPTIRTLATTSLGKLSWNTPKSQRHIGWQAKTIWTNWVNKLSAQAADALHESKIDFDDLVPPTSAEMNMTADYGTHERYQTHLDRLHVLRETEYWVSQAPIPVCVNEENVRTIGDTSGALSVLVELSTPQPNVSLSIQEGALGSLAALAMHSRNIHLIGRFPGFLETLLGLCEAAPSRAIQINALHSLTNLSFQNPVHQDAVYSKDGILTLLRVLKSSRDVDVLDFATSALANLTETHVAMVEQLVSEGGLALVLHLSMAPYLCDAVEDGKMDVIQGNLALCVVHILHASPESVLRVWMNDSHEIDKLHQQLPPPTQPGSRSSYLTLCMHLIACGEVCVQAAAVMVLGVVAQDDVVRGELGDAGAIELLMPFMTNDAILDTPIRLSLAEHTAWTLLQLSWNRDNQTRLSLYSSSWRDLCHRPTPSKWTVIQQHVFQLVGNLVFYHPENRHMMLHDNQWVALLVETCGRYDVAWRVDCVRALCALSYENAFAASCEHMPVLVNVLETASGDTTLALHALQWLINLLVHDTQKSRFVHCPNATEALVRLCGSDTEAIRHRAQQALDLVADIRLPKHMWNTGT</sequence>
<dbReference type="RefSeq" id="XP_008874995.1">
    <property type="nucleotide sequence ID" value="XM_008876773.1"/>
</dbReference>
<name>A0A024TQ95_9STRA</name>
<dbReference type="InterPro" id="IPR001202">
    <property type="entry name" value="WW_dom"/>
</dbReference>
<dbReference type="GeneID" id="20087446"/>
<dbReference type="InterPro" id="IPR011989">
    <property type="entry name" value="ARM-like"/>
</dbReference>
<keyword evidence="5" id="KW-0472">Membrane</keyword>
<feature type="repeat" description="ARM" evidence="8">
    <location>
        <begin position="1224"/>
        <end position="1253"/>
    </location>
</feature>
<organism evidence="11">
    <name type="scientific">Aphanomyces invadans</name>
    <dbReference type="NCBI Taxonomy" id="157072"/>
    <lineage>
        <taxon>Eukaryota</taxon>
        <taxon>Sar</taxon>
        <taxon>Stramenopiles</taxon>
        <taxon>Oomycota</taxon>
        <taxon>Saprolegniomycetes</taxon>
        <taxon>Saprolegniales</taxon>
        <taxon>Verrucalvaceae</taxon>
        <taxon>Aphanomyces</taxon>
    </lineage>
</organism>
<dbReference type="InterPro" id="IPR000225">
    <property type="entry name" value="Armadillo"/>
</dbReference>
<feature type="region of interest" description="Disordered" evidence="10">
    <location>
        <begin position="483"/>
        <end position="502"/>
    </location>
</feature>
<reference evidence="11" key="1">
    <citation type="submission" date="2013-12" db="EMBL/GenBank/DDBJ databases">
        <title>The Genome Sequence of Aphanomyces invadans NJM9701.</title>
        <authorList>
            <consortium name="The Broad Institute Genomics Platform"/>
            <person name="Russ C."/>
            <person name="Tyler B."/>
            <person name="van West P."/>
            <person name="Dieguez-Uribeondo J."/>
            <person name="Young S.K."/>
            <person name="Zeng Q."/>
            <person name="Gargeya S."/>
            <person name="Fitzgerald M."/>
            <person name="Abouelleil A."/>
            <person name="Alvarado L."/>
            <person name="Chapman S.B."/>
            <person name="Gainer-Dewar J."/>
            <person name="Goldberg J."/>
            <person name="Griggs A."/>
            <person name="Gujja S."/>
            <person name="Hansen M."/>
            <person name="Howarth C."/>
            <person name="Imamovic A."/>
            <person name="Ireland A."/>
            <person name="Larimer J."/>
            <person name="McCowan C."/>
            <person name="Murphy C."/>
            <person name="Pearson M."/>
            <person name="Poon T.W."/>
            <person name="Priest M."/>
            <person name="Roberts A."/>
            <person name="Saif S."/>
            <person name="Shea T."/>
            <person name="Sykes S."/>
            <person name="Wortman J."/>
            <person name="Nusbaum C."/>
            <person name="Birren B."/>
        </authorList>
    </citation>
    <scope>NUCLEOTIDE SEQUENCE [LARGE SCALE GENOMIC DNA]</scope>
    <source>
        <strain evidence="11">NJM9701</strain>
    </source>
</reference>
<dbReference type="SMART" id="SM00185">
    <property type="entry name" value="ARM"/>
    <property type="match status" value="4"/>
</dbReference>
<dbReference type="GO" id="GO:0043495">
    <property type="term" value="F:protein-membrane adaptor activity"/>
    <property type="evidence" value="ECO:0007669"/>
    <property type="project" value="InterPro"/>
</dbReference>
<keyword evidence="9" id="KW-0175">Coiled coil</keyword>
<dbReference type="OrthoDB" id="167232at2759"/>